<evidence type="ECO:0008006" key="3">
    <source>
        <dbReference type="Google" id="ProtNLM"/>
    </source>
</evidence>
<dbReference type="AlphaFoldDB" id="A0AAD6SG18"/>
<reference evidence="1" key="1">
    <citation type="submission" date="2023-03" db="EMBL/GenBank/DDBJ databases">
        <title>Massive genome expansion in bonnet fungi (Mycena s.s.) driven by repeated elements and novel gene families across ecological guilds.</title>
        <authorList>
            <consortium name="Lawrence Berkeley National Laboratory"/>
            <person name="Harder C.B."/>
            <person name="Miyauchi S."/>
            <person name="Viragh M."/>
            <person name="Kuo A."/>
            <person name="Thoen E."/>
            <person name="Andreopoulos B."/>
            <person name="Lu D."/>
            <person name="Skrede I."/>
            <person name="Drula E."/>
            <person name="Henrissat B."/>
            <person name="Morin E."/>
            <person name="Kohler A."/>
            <person name="Barry K."/>
            <person name="LaButti K."/>
            <person name="Morin E."/>
            <person name="Salamov A."/>
            <person name="Lipzen A."/>
            <person name="Mereny Z."/>
            <person name="Hegedus B."/>
            <person name="Baldrian P."/>
            <person name="Stursova M."/>
            <person name="Weitz H."/>
            <person name="Taylor A."/>
            <person name="Grigoriev I.V."/>
            <person name="Nagy L.G."/>
            <person name="Martin F."/>
            <person name="Kauserud H."/>
        </authorList>
    </citation>
    <scope>NUCLEOTIDE SEQUENCE</scope>
    <source>
        <strain evidence="1">CBHHK200</strain>
    </source>
</reference>
<dbReference type="EMBL" id="JARJCM010000139">
    <property type="protein sequence ID" value="KAJ7026358.1"/>
    <property type="molecule type" value="Genomic_DNA"/>
</dbReference>
<sequence>MSAKKSSNSVKKSEPETFDAREVVLGKIRGFPPWPGMVSSTSPNFLDFFLQSSLAFWASLGLGRLRRLFLAPIEGFCGSSDARGPHGGPEVTGRMAVARYSVEGT</sequence>
<dbReference type="SUPFAM" id="SSF63748">
    <property type="entry name" value="Tudor/PWWP/MBT"/>
    <property type="match status" value="1"/>
</dbReference>
<evidence type="ECO:0000313" key="1">
    <source>
        <dbReference type="EMBL" id="KAJ7026358.1"/>
    </source>
</evidence>
<evidence type="ECO:0000313" key="2">
    <source>
        <dbReference type="Proteomes" id="UP001218188"/>
    </source>
</evidence>
<comment type="caution">
    <text evidence="1">The sequence shown here is derived from an EMBL/GenBank/DDBJ whole genome shotgun (WGS) entry which is preliminary data.</text>
</comment>
<dbReference type="Gene3D" id="2.30.30.140">
    <property type="match status" value="1"/>
</dbReference>
<keyword evidence="2" id="KW-1185">Reference proteome</keyword>
<accession>A0AAD6SG18</accession>
<dbReference type="Proteomes" id="UP001218188">
    <property type="component" value="Unassembled WGS sequence"/>
</dbReference>
<organism evidence="1 2">
    <name type="scientific">Mycena alexandri</name>
    <dbReference type="NCBI Taxonomy" id="1745969"/>
    <lineage>
        <taxon>Eukaryota</taxon>
        <taxon>Fungi</taxon>
        <taxon>Dikarya</taxon>
        <taxon>Basidiomycota</taxon>
        <taxon>Agaricomycotina</taxon>
        <taxon>Agaricomycetes</taxon>
        <taxon>Agaricomycetidae</taxon>
        <taxon>Agaricales</taxon>
        <taxon>Marasmiineae</taxon>
        <taxon>Mycenaceae</taxon>
        <taxon>Mycena</taxon>
    </lineage>
</organism>
<gene>
    <name evidence="1" type="ORF">C8F04DRAFT_1190562</name>
</gene>
<proteinExistence type="predicted"/>
<protein>
    <recommendedName>
        <fullName evidence="3">PWWP domain-containing protein</fullName>
    </recommendedName>
</protein>
<name>A0AAD6SG18_9AGAR</name>